<dbReference type="Gene3D" id="3.10.20.320">
    <property type="entry name" value="Putative peptidoglycan bound protein (lpxtg motif)"/>
    <property type="match status" value="1"/>
</dbReference>
<evidence type="ECO:0000259" key="5">
    <source>
        <dbReference type="Pfam" id="PF06458"/>
    </source>
</evidence>
<dbReference type="Pfam" id="PF19087">
    <property type="entry name" value="DUF5776"/>
    <property type="match status" value="1"/>
</dbReference>
<keyword evidence="2" id="KW-0677">Repeat</keyword>
<dbReference type="PROSITE" id="PS51450">
    <property type="entry name" value="LRR"/>
    <property type="match status" value="2"/>
</dbReference>
<evidence type="ECO:0000313" key="7">
    <source>
        <dbReference type="EMBL" id="GEP24877.1"/>
    </source>
</evidence>
<name>A0ABQ0XFP1_9LACO</name>
<evidence type="ECO:0000256" key="3">
    <source>
        <dbReference type="SAM" id="MobiDB-lite"/>
    </source>
</evidence>
<evidence type="ECO:0000256" key="4">
    <source>
        <dbReference type="SAM" id="SignalP"/>
    </source>
</evidence>
<dbReference type="PANTHER" id="PTHR46652">
    <property type="entry name" value="LEUCINE-RICH REPEAT AND IQ DOMAIN-CONTAINING PROTEIN 1-RELATED"/>
    <property type="match status" value="1"/>
</dbReference>
<dbReference type="Proteomes" id="UP000321409">
    <property type="component" value="Unassembled WGS sequence"/>
</dbReference>
<dbReference type="InterPro" id="IPR009459">
    <property type="entry name" value="MucBP_dom"/>
</dbReference>
<feature type="chain" id="PRO_5046612914" description="MucBP domain-containing protein" evidence="4">
    <location>
        <begin position="26"/>
        <end position="837"/>
    </location>
</feature>
<dbReference type="InterPro" id="IPR044081">
    <property type="entry name" value="DUF5776"/>
</dbReference>
<feature type="signal peptide" evidence="4">
    <location>
        <begin position="1"/>
        <end position="25"/>
    </location>
</feature>
<dbReference type="InterPro" id="IPR001611">
    <property type="entry name" value="Leu-rich_rpt"/>
</dbReference>
<comment type="caution">
    <text evidence="7">The sequence shown here is derived from an EMBL/GenBank/DDBJ whole genome shotgun (WGS) entry which is preliminary data.</text>
</comment>
<protein>
    <recommendedName>
        <fullName evidence="9">MucBP domain-containing protein</fullName>
    </recommendedName>
</protein>
<keyword evidence="8" id="KW-1185">Reference proteome</keyword>
<dbReference type="Pfam" id="PF12799">
    <property type="entry name" value="LRR_4"/>
    <property type="match status" value="1"/>
</dbReference>
<evidence type="ECO:0000313" key="8">
    <source>
        <dbReference type="Proteomes" id="UP000321409"/>
    </source>
</evidence>
<feature type="domain" description="MucBP" evidence="5">
    <location>
        <begin position="424"/>
        <end position="493"/>
    </location>
</feature>
<dbReference type="Gene3D" id="3.80.10.10">
    <property type="entry name" value="Ribonuclease Inhibitor"/>
    <property type="match status" value="1"/>
</dbReference>
<gene>
    <name evidence="7" type="ORF">LDI01_24700</name>
</gene>
<sequence>MKIKFKRYLYRMMLMLAGAAIMPLAGYVIHQNQVVQMVQAAAIPADDAKLPTFMPNAKLRYLVWDNYNDQAGTQPIASPAEMTKGDLAKLQKLNYSPSSGSPQAYVDAGPIDGGNGGIGPNNPGNYSLEGLQYATSLQEINLSPSLDFAPKYFHGDITDISPLADLKNLTEVNLYSNRISDVTPLKNLKNIKELRLQYNCIEDLSSLSISNYKSFSYFKQQVVLPTVHLTGNTYTWQAPFKEKLPQGVAYNKYNLYGPNKANDYWWYKVDANVKPMQQVFYTGDKVTWTGSDNYVFNNLLPQVTPGPTNDPSGGSYQVLGNPYKYYMIGEYKDAQINSGYPIMTYYLPYEDNVKAIEYRIIPYDQATNEPIPNYDPVKKSDLPGTAVEVPEIAGYTPIAKTVTVPENGGDVKAWYTKNPVAQGTVTVHYEDDQNNQLKDDTSSTGDVNSPYTAPTPDATITVNGITYNFVGVKPGESIPTTYTDQPQSFTYVYSEKAVDVDLNYTVKTIDSNGQDLGKGYTASGKSGSVIKAPAIDGYTVSPAQTVLDKDGQIITFVYTKKSTGGGTGGGGIITPIIPATPLTPATPTTPAKPITPATPIPPTEPGVVAKGEVIYAVNKVYLYKNATFKKSQRVASYDKKPRINRPMFVVTDYAKSSNGRLRYKVRDVNHVTKNKYRTGYLTTNSKFVVPVYYQSKPKVVTVINPKGVNAYYNKNLTRKVKNYKQGTVLKVKGIVRHNLTTRFILTNGRHITANRKLVITGKSKAAKMVQAKGAINRYSKANLTKRNKHYNKQTKKVFKVKRWEYSQANSTKKHGVLRYQVAGGYITGNSKYVKIIK</sequence>
<dbReference type="InterPro" id="IPR050836">
    <property type="entry name" value="SDS22/Internalin_LRR"/>
</dbReference>
<evidence type="ECO:0008006" key="9">
    <source>
        <dbReference type="Google" id="ProtNLM"/>
    </source>
</evidence>
<proteinExistence type="predicted"/>
<dbReference type="PANTHER" id="PTHR46652:SF3">
    <property type="entry name" value="LEUCINE-RICH REPEAT-CONTAINING PROTEIN 9"/>
    <property type="match status" value="1"/>
</dbReference>
<keyword evidence="4" id="KW-0732">Signal</keyword>
<dbReference type="SUPFAM" id="SSF52058">
    <property type="entry name" value="L domain-like"/>
    <property type="match status" value="1"/>
</dbReference>
<evidence type="ECO:0000259" key="6">
    <source>
        <dbReference type="Pfam" id="PF19087"/>
    </source>
</evidence>
<organism evidence="7 8">
    <name type="scientific">Lentilactobacillus diolivorans</name>
    <dbReference type="NCBI Taxonomy" id="179838"/>
    <lineage>
        <taxon>Bacteria</taxon>
        <taxon>Bacillati</taxon>
        <taxon>Bacillota</taxon>
        <taxon>Bacilli</taxon>
        <taxon>Lactobacillales</taxon>
        <taxon>Lactobacillaceae</taxon>
        <taxon>Lentilactobacillus</taxon>
    </lineage>
</organism>
<dbReference type="InterPro" id="IPR025875">
    <property type="entry name" value="Leu-rich_rpt_4"/>
</dbReference>
<dbReference type="EMBL" id="BKAB01000055">
    <property type="protein sequence ID" value="GEP24877.1"/>
    <property type="molecule type" value="Genomic_DNA"/>
</dbReference>
<feature type="region of interest" description="Disordered" evidence="3">
    <location>
        <begin position="432"/>
        <end position="455"/>
    </location>
</feature>
<evidence type="ECO:0000256" key="1">
    <source>
        <dbReference type="ARBA" id="ARBA00022614"/>
    </source>
</evidence>
<feature type="domain" description="MucBP" evidence="5">
    <location>
        <begin position="505"/>
        <end position="559"/>
    </location>
</feature>
<keyword evidence="1" id="KW-0433">Leucine-rich repeat</keyword>
<accession>A0ABQ0XFP1</accession>
<dbReference type="Pfam" id="PF06458">
    <property type="entry name" value="MucBP"/>
    <property type="match status" value="2"/>
</dbReference>
<dbReference type="InterPro" id="IPR032675">
    <property type="entry name" value="LRR_dom_sf"/>
</dbReference>
<reference evidence="7 8" key="1">
    <citation type="submission" date="2019-07" db="EMBL/GenBank/DDBJ databases">
        <title>Whole genome shotgun sequence of Lactobacillus diolivorans NBRC 107869.</title>
        <authorList>
            <person name="Hosoyama A."/>
            <person name="Uohara A."/>
            <person name="Ohji S."/>
            <person name="Ichikawa N."/>
        </authorList>
    </citation>
    <scope>NUCLEOTIDE SEQUENCE [LARGE SCALE GENOMIC DNA]</scope>
    <source>
        <strain evidence="7 8">NBRC 107869</strain>
    </source>
</reference>
<dbReference type="RefSeq" id="WP_057864070.1">
    <property type="nucleotide sequence ID" value="NZ_BKAB01000055.1"/>
</dbReference>
<evidence type="ECO:0000256" key="2">
    <source>
        <dbReference type="ARBA" id="ARBA00022737"/>
    </source>
</evidence>
<feature type="domain" description="DUF5776" evidence="6">
    <location>
        <begin position="692"/>
        <end position="758"/>
    </location>
</feature>
<feature type="compositionally biased region" description="Polar residues" evidence="3">
    <location>
        <begin position="442"/>
        <end position="455"/>
    </location>
</feature>